<accession>A0ACC0D5B2</accession>
<reference evidence="1 2" key="1">
    <citation type="journal article" date="2022" name="New Phytol.">
        <title>Ecological generalism drives hyperdiversity of secondary metabolite gene clusters in xylarialean endophytes.</title>
        <authorList>
            <person name="Franco M.E.E."/>
            <person name="Wisecaver J.H."/>
            <person name="Arnold A.E."/>
            <person name="Ju Y.M."/>
            <person name="Slot J.C."/>
            <person name="Ahrendt S."/>
            <person name="Moore L.P."/>
            <person name="Eastman K.E."/>
            <person name="Scott K."/>
            <person name="Konkel Z."/>
            <person name="Mondo S.J."/>
            <person name="Kuo A."/>
            <person name="Hayes R.D."/>
            <person name="Haridas S."/>
            <person name="Andreopoulos B."/>
            <person name="Riley R."/>
            <person name="LaButti K."/>
            <person name="Pangilinan J."/>
            <person name="Lipzen A."/>
            <person name="Amirebrahimi M."/>
            <person name="Yan J."/>
            <person name="Adam C."/>
            <person name="Keymanesh K."/>
            <person name="Ng V."/>
            <person name="Louie K."/>
            <person name="Northen T."/>
            <person name="Drula E."/>
            <person name="Henrissat B."/>
            <person name="Hsieh H.M."/>
            <person name="Youens-Clark K."/>
            <person name="Lutzoni F."/>
            <person name="Miadlikowska J."/>
            <person name="Eastwood D.C."/>
            <person name="Hamelin R.C."/>
            <person name="Grigoriev I.V."/>
            <person name="U'Ren J.M."/>
        </authorList>
    </citation>
    <scope>NUCLEOTIDE SEQUENCE [LARGE SCALE GENOMIC DNA]</scope>
    <source>
        <strain evidence="1 2">ER1909</strain>
    </source>
</reference>
<evidence type="ECO:0000313" key="1">
    <source>
        <dbReference type="EMBL" id="KAI6087943.1"/>
    </source>
</evidence>
<name>A0ACC0D5B2_9PEZI</name>
<sequence length="326" mass="35721">MSSPVPSSQLKKPAKGILKKPTASALAPAPAPAATPTPVSPFPVQESNPTADKPSARDVAVQQALVIQQQYVVEDQIQDAIIALSYFPPARTAGGQPFDCASPARGDADAFRELIRTFQPGDYEDMIEERNTRGLCGYALCARPRTKVGGGGEYKLINFGRKDFNIVPRKELERWCSQQCARRAMYVKVQLNETAAWERAGIPTIQIELLDEPSQARSKDDDATARVTRELQNLQIDKEKKANRNAAELALERGDAKNAKSTRDIDVDIQEKDVIMAVQEPSPAKDNEGHLILDGYKTKFDPTTETISRGSTIAEVTAKIESLSTK</sequence>
<comment type="caution">
    <text evidence="1">The sequence shown here is derived from an EMBL/GenBank/DDBJ whole genome shotgun (WGS) entry which is preliminary data.</text>
</comment>
<keyword evidence="2" id="KW-1185">Reference proteome</keyword>
<evidence type="ECO:0000313" key="2">
    <source>
        <dbReference type="Proteomes" id="UP001497680"/>
    </source>
</evidence>
<gene>
    <name evidence="1" type="ORF">F4821DRAFT_97576</name>
</gene>
<proteinExistence type="predicted"/>
<dbReference type="Proteomes" id="UP001497680">
    <property type="component" value="Unassembled WGS sequence"/>
</dbReference>
<protein>
    <submittedName>
        <fullName evidence="1">Rtr1/RPAP2 family-domain-containing protein</fullName>
    </submittedName>
</protein>
<dbReference type="EMBL" id="MU394304">
    <property type="protein sequence ID" value="KAI6087943.1"/>
    <property type="molecule type" value="Genomic_DNA"/>
</dbReference>
<organism evidence="1 2">
    <name type="scientific">Hypoxylon rubiginosum</name>
    <dbReference type="NCBI Taxonomy" id="110542"/>
    <lineage>
        <taxon>Eukaryota</taxon>
        <taxon>Fungi</taxon>
        <taxon>Dikarya</taxon>
        <taxon>Ascomycota</taxon>
        <taxon>Pezizomycotina</taxon>
        <taxon>Sordariomycetes</taxon>
        <taxon>Xylariomycetidae</taxon>
        <taxon>Xylariales</taxon>
        <taxon>Hypoxylaceae</taxon>
        <taxon>Hypoxylon</taxon>
    </lineage>
</organism>